<name>Q5L7N4_BACFN</name>
<sequence>MYSGKLNNSILYANFILCMIYFVSVPGNYIVRLIFSFDLEARGTYQNDNYVFEEQMDDIFQE</sequence>
<feature type="transmembrane region" description="Helical" evidence="1">
    <location>
        <begin position="12"/>
        <end position="35"/>
    </location>
</feature>
<organism evidence="2 3">
    <name type="scientific">Bacteroides fragilis (strain ATCC 25285 / DSM 2151 / CCUG 4856 / JCM 11019 / LMG 10263 / NCTC 9343 / Onslow / VPI 2553 / EN-2)</name>
    <dbReference type="NCBI Taxonomy" id="272559"/>
    <lineage>
        <taxon>Bacteria</taxon>
        <taxon>Pseudomonadati</taxon>
        <taxon>Bacteroidota</taxon>
        <taxon>Bacteroidia</taxon>
        <taxon>Bacteroidales</taxon>
        <taxon>Bacteroidaceae</taxon>
        <taxon>Bacteroides</taxon>
    </lineage>
</organism>
<gene>
    <name evidence="2" type="ORF">BF9343_4135</name>
</gene>
<proteinExistence type="predicted"/>
<accession>Q5L7N4</accession>
<keyword evidence="1" id="KW-0812">Transmembrane</keyword>
<dbReference type="Proteomes" id="UP000006731">
    <property type="component" value="Chromosome"/>
</dbReference>
<evidence type="ECO:0000256" key="1">
    <source>
        <dbReference type="SAM" id="Phobius"/>
    </source>
</evidence>
<keyword evidence="3" id="KW-1185">Reference proteome</keyword>
<evidence type="ECO:0008006" key="4">
    <source>
        <dbReference type="Google" id="ProtNLM"/>
    </source>
</evidence>
<reference evidence="2 3" key="1">
    <citation type="journal article" date="2005" name="Science">
        <title>Extensive DNA inversions in the B. fragilis genome control variable gene expression.</title>
        <authorList>
            <person name="Cerdeno-Tarraga A.M."/>
            <person name="Patrick S."/>
            <person name="Crosmann L."/>
            <person name="Blakely G."/>
            <person name="Abratt V."/>
            <person name="Lennard N."/>
            <person name="Duerden B."/>
            <person name="Poxton I."/>
            <person name="Harris B."/>
            <person name="Quail M.A."/>
            <person name="Barron A."/>
            <person name="Clarck L."/>
            <person name="Corton C."/>
            <person name="Doggett J."/>
            <person name="Holden M.T.G."/>
            <person name="Larke N."/>
            <person name="Line A."/>
            <person name="Lord A."/>
            <person name="Norbertczak H."/>
            <person name="Ormond D."/>
            <person name="Price C."/>
            <person name="Rabbinowitsch E."/>
            <person name="Woodward J."/>
            <person name="Barrel B.G."/>
            <person name="Parkhill J."/>
        </authorList>
    </citation>
    <scope>NUCLEOTIDE SEQUENCE [LARGE SCALE GENOMIC DNA]</scope>
    <source>
        <strain evidence="3">ATCC 25285 / DSM 2151 / CCUG 4856 / JCM 11019 / LMG 10263 / NCTC 9343 / Onslow / VPI 2553 / EN-2</strain>
    </source>
</reference>
<keyword evidence="1" id="KW-0472">Membrane</keyword>
<evidence type="ECO:0000313" key="3">
    <source>
        <dbReference type="Proteomes" id="UP000006731"/>
    </source>
</evidence>
<dbReference type="EMBL" id="CR626927">
    <property type="protein sequence ID" value="CAH09916.1"/>
    <property type="molecule type" value="Genomic_DNA"/>
</dbReference>
<dbReference type="HOGENOM" id="CLU_208284_0_0_10"/>
<dbReference type="KEGG" id="bfs:BF9343_4135"/>
<keyword evidence="1" id="KW-1133">Transmembrane helix</keyword>
<protein>
    <recommendedName>
        <fullName evidence="4">Transmembrane protein</fullName>
    </recommendedName>
</protein>
<evidence type="ECO:0000313" key="2">
    <source>
        <dbReference type="EMBL" id="CAH09916.1"/>
    </source>
</evidence>
<dbReference type="PaxDb" id="272559-BF9343_4135"/>
<dbReference type="AlphaFoldDB" id="Q5L7N4"/>